<keyword evidence="2" id="KW-0813">Transport</keyword>
<gene>
    <name evidence="8" type="ORF">HE1_00192</name>
</gene>
<dbReference type="AlphaFoldDB" id="A0A023DWV0"/>
<evidence type="ECO:0000256" key="6">
    <source>
        <dbReference type="ARBA" id="ARBA00023196"/>
    </source>
</evidence>
<proteinExistence type="predicted"/>
<evidence type="ECO:0000256" key="4">
    <source>
        <dbReference type="ARBA" id="ARBA00023065"/>
    </source>
</evidence>
<dbReference type="InterPro" id="IPR026015">
    <property type="entry name" value="ATP_synth_OSCP/delta_N_sf"/>
</dbReference>
<keyword evidence="3" id="KW-0375">Hydrogen ion transport</keyword>
<dbReference type="SUPFAM" id="SSF47928">
    <property type="entry name" value="N-terminal domain of the delta subunit of the F1F0-ATP synthase"/>
    <property type="match status" value="1"/>
</dbReference>
<dbReference type="EMBL" id="BAUP01000038">
    <property type="protein sequence ID" value="GAJ45881.1"/>
    <property type="molecule type" value="Genomic_DNA"/>
</dbReference>
<keyword evidence="5" id="KW-0472">Membrane</keyword>
<dbReference type="OrthoDB" id="9933872at2"/>
<dbReference type="Proteomes" id="UP000024842">
    <property type="component" value="Unassembled WGS sequence"/>
</dbReference>
<keyword evidence="7" id="KW-0066">ATP synthesis</keyword>
<reference evidence="8 9" key="1">
    <citation type="journal article" date="2014" name="FEMS Microbiol. Lett.">
        <title>Draft genome sequences of three Holospora species (Holospora obtusa, Holospora undulata, and Holospora elegans), endonuclear symbiotic bacteria of the ciliate Paramecium caudatum.</title>
        <authorList>
            <person name="Dohra H."/>
            <person name="Tanaka K."/>
            <person name="Suzuki T."/>
            <person name="Fujishima M."/>
            <person name="Suzuki H."/>
        </authorList>
    </citation>
    <scope>NUCLEOTIDE SEQUENCE [LARGE SCALE GENOMIC DNA]</scope>
    <source>
        <strain evidence="8 9">E1</strain>
    </source>
</reference>
<evidence type="ECO:0000313" key="9">
    <source>
        <dbReference type="Proteomes" id="UP000024842"/>
    </source>
</evidence>
<evidence type="ECO:0000256" key="2">
    <source>
        <dbReference type="ARBA" id="ARBA00022448"/>
    </source>
</evidence>
<dbReference type="STRING" id="1427503.HE1_00192"/>
<comment type="caution">
    <text evidence="8">The sequence shown here is derived from an EMBL/GenBank/DDBJ whole genome shotgun (WGS) entry which is preliminary data.</text>
</comment>
<evidence type="ECO:0000256" key="1">
    <source>
        <dbReference type="ARBA" id="ARBA00004370"/>
    </source>
</evidence>
<evidence type="ECO:0000256" key="3">
    <source>
        <dbReference type="ARBA" id="ARBA00022781"/>
    </source>
</evidence>
<dbReference type="Pfam" id="PF00213">
    <property type="entry name" value="OSCP"/>
    <property type="match status" value="1"/>
</dbReference>
<accession>A0A023DWV0</accession>
<organism evidence="8 9">
    <name type="scientific">Holospora elegans E1</name>
    <dbReference type="NCBI Taxonomy" id="1427503"/>
    <lineage>
        <taxon>Bacteria</taxon>
        <taxon>Pseudomonadati</taxon>
        <taxon>Pseudomonadota</taxon>
        <taxon>Alphaproteobacteria</taxon>
        <taxon>Holosporales</taxon>
        <taxon>Holosporaceae</taxon>
        <taxon>Holospora</taxon>
    </lineage>
</organism>
<sequence length="193" mass="22913">MNHFAKPRFFSKVCRRYGEVLLGASQPLLDTVIEELASVRIWFHEKQVLWRLLCAVPSLKQIGEGILEQCRKSTGPWSSVTEKLLYLLYKEHRMSFLWDLLAYLEDRKQEIENVYVTTAVVLPEHVISWFVEWFKVHHHVNVRIHQFMNVDLILGSMIIWRNILIDFSLAPKLRIIERTMAKDLNFELPKSFF</sequence>
<dbReference type="InterPro" id="IPR000711">
    <property type="entry name" value="ATPase_OSCP/dsu"/>
</dbReference>
<name>A0A023DWV0_9PROT</name>
<evidence type="ECO:0000256" key="5">
    <source>
        <dbReference type="ARBA" id="ARBA00023136"/>
    </source>
</evidence>
<dbReference type="RefSeq" id="WP_006288233.1">
    <property type="nucleotide sequence ID" value="NZ_BAUP01000038.1"/>
</dbReference>
<keyword evidence="6" id="KW-0139">CF(1)</keyword>
<comment type="subcellular location">
    <subcellularLocation>
        <location evidence="1">Membrane</location>
    </subcellularLocation>
</comment>
<dbReference type="GO" id="GO:0046933">
    <property type="term" value="F:proton-transporting ATP synthase activity, rotational mechanism"/>
    <property type="evidence" value="ECO:0007669"/>
    <property type="project" value="InterPro"/>
</dbReference>
<evidence type="ECO:0000313" key="8">
    <source>
        <dbReference type="EMBL" id="GAJ45881.1"/>
    </source>
</evidence>
<protein>
    <submittedName>
        <fullName evidence="8">F0F1 ATP synthase subunit delta</fullName>
    </submittedName>
</protein>
<keyword evidence="9" id="KW-1185">Reference proteome</keyword>
<evidence type="ECO:0000256" key="7">
    <source>
        <dbReference type="ARBA" id="ARBA00023310"/>
    </source>
</evidence>
<keyword evidence="4" id="KW-0406">Ion transport</keyword>
<dbReference type="GO" id="GO:0045259">
    <property type="term" value="C:proton-transporting ATP synthase complex"/>
    <property type="evidence" value="ECO:0007669"/>
    <property type="project" value="UniProtKB-KW"/>
</dbReference>